<proteinExistence type="predicted"/>
<keyword evidence="1" id="KW-0812">Transmembrane</keyword>
<dbReference type="PANTHER" id="PTHR36124:SF1">
    <property type="entry name" value="ER-BOUND OXYGENASE MPAB_MPAB'_RUBBER OXYGENASE CATALYTIC DOMAIN-CONTAINING PROTEIN"/>
    <property type="match status" value="1"/>
</dbReference>
<evidence type="ECO:0008006" key="4">
    <source>
        <dbReference type="Google" id="ProtNLM"/>
    </source>
</evidence>
<comment type="caution">
    <text evidence="2">The sequence shown here is derived from an EMBL/GenBank/DDBJ whole genome shotgun (WGS) entry which is preliminary data.</text>
</comment>
<evidence type="ECO:0000313" key="2">
    <source>
        <dbReference type="EMBL" id="RDW57203.1"/>
    </source>
</evidence>
<sequence length="419" mass="47841">MGGLSSSLSYPGMQRTSWSTYVTAAVAMYLSLCWLLRFRRRDTLAKKFNYPDKASFARMTNVDAQAILQYLAELEFPRIYEMSLQFALFKTYGIPTISSLLAATKEFSTPENASKRYADTGVLIAEFSSHPPRHERVVKAIARMNYIHSRYQKAGKISNDDLLYTLSVFVTEPISWINKYEWRDLTEMEICAFGVFWKSMGDAMGIQYQGVLAHSEWADGIEFMHDISAWAKSYENAYMVPAASNKQTADELVSLLLFYVPTYFKSAGGHLVGVMMGDLLRKAMIYPDPPESYFGIVSTVFAIRRFVTRHLLLPRYIPQRAIEEHPNPSTGRYNYKNYLVHPFYNNPGFLNRWGPEAWFVWLAGGKIPGSDGDKYIPQGYRFEEVGPNIMKGKGVEETNVIEQKLWAERPSGCPFAFAR</sequence>
<keyword evidence="1" id="KW-1133">Transmembrane helix</keyword>
<dbReference type="InterPro" id="IPR046366">
    <property type="entry name" value="MPAB"/>
</dbReference>
<keyword evidence="1" id="KW-0472">Membrane</keyword>
<dbReference type="AlphaFoldDB" id="A0A3D8Q5W3"/>
<dbReference type="Proteomes" id="UP000256328">
    <property type="component" value="Unassembled WGS sequence"/>
</dbReference>
<evidence type="ECO:0000313" key="3">
    <source>
        <dbReference type="Proteomes" id="UP000256328"/>
    </source>
</evidence>
<accession>A0A3D8Q5W3</accession>
<organism evidence="2 3">
    <name type="scientific">Coleophoma crateriformis</name>
    <dbReference type="NCBI Taxonomy" id="565419"/>
    <lineage>
        <taxon>Eukaryota</taxon>
        <taxon>Fungi</taxon>
        <taxon>Dikarya</taxon>
        <taxon>Ascomycota</taxon>
        <taxon>Pezizomycotina</taxon>
        <taxon>Leotiomycetes</taxon>
        <taxon>Helotiales</taxon>
        <taxon>Dermateaceae</taxon>
        <taxon>Coleophoma</taxon>
    </lineage>
</organism>
<keyword evidence="3" id="KW-1185">Reference proteome</keyword>
<name>A0A3D8Q5W3_9HELO</name>
<dbReference type="PANTHER" id="PTHR36124">
    <property type="match status" value="1"/>
</dbReference>
<dbReference type="OrthoDB" id="545169at2759"/>
<evidence type="ECO:0000256" key="1">
    <source>
        <dbReference type="SAM" id="Phobius"/>
    </source>
</evidence>
<reference evidence="2 3" key="1">
    <citation type="journal article" date="2018" name="IMA Fungus">
        <title>IMA Genome-F 9: Draft genome sequence of Annulohypoxylon stygium, Aspergillus mulundensis, Berkeleyomyces basicola (syn. Thielaviopsis basicola), Ceratocystis smalleyi, two Cercospora beticola strains, Coleophoma cylindrospora, Fusarium fracticaudum, Phialophora cf. hyalina, and Morchella septimelata.</title>
        <authorList>
            <person name="Wingfield B.D."/>
            <person name="Bills G.F."/>
            <person name="Dong Y."/>
            <person name="Huang W."/>
            <person name="Nel W.J."/>
            <person name="Swalarsk-Parry B.S."/>
            <person name="Vaghefi N."/>
            <person name="Wilken P.M."/>
            <person name="An Z."/>
            <person name="de Beer Z.W."/>
            <person name="De Vos L."/>
            <person name="Chen L."/>
            <person name="Duong T.A."/>
            <person name="Gao Y."/>
            <person name="Hammerbacher A."/>
            <person name="Kikkert J.R."/>
            <person name="Li Y."/>
            <person name="Li H."/>
            <person name="Li K."/>
            <person name="Li Q."/>
            <person name="Liu X."/>
            <person name="Ma X."/>
            <person name="Naidoo K."/>
            <person name="Pethybridge S.J."/>
            <person name="Sun J."/>
            <person name="Steenkamp E.T."/>
            <person name="van der Nest M.A."/>
            <person name="van Wyk S."/>
            <person name="Wingfield M.J."/>
            <person name="Xiong C."/>
            <person name="Yue Q."/>
            <person name="Zhang X."/>
        </authorList>
    </citation>
    <scope>NUCLEOTIDE SEQUENCE [LARGE SCALE GENOMIC DNA]</scope>
    <source>
        <strain evidence="2 3">BP5796</strain>
    </source>
</reference>
<feature type="transmembrane region" description="Helical" evidence="1">
    <location>
        <begin position="20"/>
        <end position="38"/>
    </location>
</feature>
<gene>
    <name evidence="2" type="ORF">BP5796_12653</name>
</gene>
<protein>
    <recommendedName>
        <fullName evidence="4">ER-bound oxygenase mpaB/mpaB'/Rubber oxygenase catalytic domain-containing protein</fullName>
    </recommendedName>
</protein>
<dbReference type="GO" id="GO:0016491">
    <property type="term" value="F:oxidoreductase activity"/>
    <property type="evidence" value="ECO:0007669"/>
    <property type="project" value="InterPro"/>
</dbReference>
<dbReference type="EMBL" id="PDLN01000023">
    <property type="protein sequence ID" value="RDW57203.1"/>
    <property type="molecule type" value="Genomic_DNA"/>
</dbReference>